<dbReference type="EMBL" id="CM031827">
    <property type="protein sequence ID" value="KAG6721653.1"/>
    <property type="molecule type" value="Genomic_DNA"/>
</dbReference>
<dbReference type="AlphaFoldDB" id="A0A922FK02"/>
<name>A0A922FK02_CARIL</name>
<protein>
    <submittedName>
        <fullName evidence="1">Uncharacterized protein</fullName>
    </submittedName>
</protein>
<evidence type="ECO:0000313" key="1">
    <source>
        <dbReference type="EMBL" id="KAG6721653.1"/>
    </source>
</evidence>
<dbReference type="Proteomes" id="UP000811246">
    <property type="component" value="Chromosome 3"/>
</dbReference>
<evidence type="ECO:0000313" key="2">
    <source>
        <dbReference type="Proteomes" id="UP000811246"/>
    </source>
</evidence>
<organism evidence="1 2">
    <name type="scientific">Carya illinoinensis</name>
    <name type="common">Pecan</name>
    <dbReference type="NCBI Taxonomy" id="32201"/>
    <lineage>
        <taxon>Eukaryota</taxon>
        <taxon>Viridiplantae</taxon>
        <taxon>Streptophyta</taxon>
        <taxon>Embryophyta</taxon>
        <taxon>Tracheophyta</taxon>
        <taxon>Spermatophyta</taxon>
        <taxon>Magnoliopsida</taxon>
        <taxon>eudicotyledons</taxon>
        <taxon>Gunneridae</taxon>
        <taxon>Pentapetalae</taxon>
        <taxon>rosids</taxon>
        <taxon>fabids</taxon>
        <taxon>Fagales</taxon>
        <taxon>Juglandaceae</taxon>
        <taxon>Carya</taxon>
    </lineage>
</organism>
<comment type="caution">
    <text evidence="1">The sequence shown here is derived from an EMBL/GenBank/DDBJ whole genome shotgun (WGS) entry which is preliminary data.</text>
</comment>
<proteinExistence type="predicted"/>
<gene>
    <name evidence="1" type="ORF">I3842_03G122800</name>
</gene>
<sequence length="123" mass="14090">MQAPLKYKHHSDISNTHMQNRKQKIQPCSRPNIRTALAEKSSAHADAESIRTNQKQMHMQMQKVFGSHDSTCRKIDAEHMDSNSHLQQHMYSSRNIFQHMQKMQAAAKKSHGIAGPKASSCYF</sequence>
<accession>A0A922FK02</accession>
<reference evidence="1" key="1">
    <citation type="submission" date="2021-01" db="EMBL/GenBank/DDBJ databases">
        <authorList>
            <person name="Lovell J.T."/>
            <person name="Bentley N."/>
            <person name="Bhattarai G."/>
            <person name="Jenkins J.W."/>
            <person name="Sreedasyam A."/>
            <person name="Alarcon Y."/>
            <person name="Bock C."/>
            <person name="Boston L."/>
            <person name="Carlson J."/>
            <person name="Cervantes K."/>
            <person name="Clermont K."/>
            <person name="Krom N."/>
            <person name="Kubenka K."/>
            <person name="Mamidi S."/>
            <person name="Mattison C."/>
            <person name="Monteros M."/>
            <person name="Pisani C."/>
            <person name="Plott C."/>
            <person name="Rajasekar S."/>
            <person name="Rhein H.S."/>
            <person name="Rohla C."/>
            <person name="Song M."/>
            <person name="Hilaire R.S."/>
            <person name="Shu S."/>
            <person name="Wells L."/>
            <person name="Wang X."/>
            <person name="Webber J."/>
            <person name="Heerema R.J."/>
            <person name="Klein P."/>
            <person name="Conner P."/>
            <person name="Grauke L."/>
            <person name="Grimwood J."/>
            <person name="Schmutz J."/>
            <person name="Randall J.J."/>
        </authorList>
    </citation>
    <scope>NUCLEOTIDE SEQUENCE</scope>
    <source>
        <tissue evidence="1">Leaf</tissue>
    </source>
</reference>